<dbReference type="SUPFAM" id="SSF110296">
    <property type="entry name" value="Oligoxyloglucan reducing end-specific cellobiohydrolase"/>
    <property type="match status" value="1"/>
</dbReference>
<dbReference type="InterPro" id="IPR015943">
    <property type="entry name" value="WD40/YVTN_repeat-like_dom_sf"/>
</dbReference>
<dbReference type="Gene3D" id="2.130.10.10">
    <property type="entry name" value="YVTN repeat-like/Quinoprotein amine dehydrogenase"/>
    <property type="match status" value="1"/>
</dbReference>
<keyword evidence="1" id="KW-0812">Transmembrane</keyword>
<dbReference type="Proteomes" id="UP001275315">
    <property type="component" value="Unassembled WGS sequence"/>
</dbReference>
<protein>
    <recommendedName>
        <fullName evidence="4">Glycosyl hydrolase</fullName>
    </recommendedName>
</protein>
<comment type="caution">
    <text evidence="2">The sequence shown here is derived from an EMBL/GenBank/DDBJ whole genome shotgun (WGS) entry which is preliminary data.</text>
</comment>
<accession>A0ABU5CUU6</accession>
<feature type="transmembrane region" description="Helical" evidence="1">
    <location>
        <begin position="205"/>
        <end position="226"/>
    </location>
</feature>
<feature type="transmembrane region" description="Helical" evidence="1">
    <location>
        <begin position="171"/>
        <end position="193"/>
    </location>
</feature>
<feature type="transmembrane region" description="Helical" evidence="1">
    <location>
        <begin position="232"/>
        <end position="252"/>
    </location>
</feature>
<dbReference type="InterPro" id="IPR002860">
    <property type="entry name" value="BNR_rpt"/>
</dbReference>
<proteinExistence type="predicted"/>
<evidence type="ECO:0000256" key="1">
    <source>
        <dbReference type="SAM" id="Phobius"/>
    </source>
</evidence>
<dbReference type="Pfam" id="PF02012">
    <property type="entry name" value="BNR"/>
    <property type="match status" value="1"/>
</dbReference>
<evidence type="ECO:0008006" key="4">
    <source>
        <dbReference type="Google" id="ProtNLM"/>
    </source>
</evidence>
<gene>
    <name evidence="2" type="ORF">RWD45_14705</name>
</gene>
<reference evidence="2 3" key="1">
    <citation type="submission" date="2023-10" db="EMBL/GenBank/DDBJ databases">
        <title>Virgibacillus soli CC-YMP-6 genome.</title>
        <authorList>
            <person name="Miliotis G."/>
            <person name="Sengupta P."/>
            <person name="Hameed A."/>
            <person name="Chuvochina M."/>
            <person name="Mcdonagh F."/>
            <person name="Simpson A.C."/>
            <person name="Singh N.K."/>
            <person name="Rekha P.D."/>
            <person name="Raman K."/>
            <person name="Hugenholtz P."/>
            <person name="Venkateswaran K."/>
        </authorList>
    </citation>
    <scope>NUCLEOTIDE SEQUENCE [LARGE SCALE GENOMIC DNA]</scope>
    <source>
        <strain evidence="2 3">CC-YMP-6</strain>
    </source>
</reference>
<evidence type="ECO:0000313" key="2">
    <source>
        <dbReference type="EMBL" id="MDY0409589.1"/>
    </source>
</evidence>
<keyword evidence="3" id="KW-1185">Reference proteome</keyword>
<organism evidence="2 3">
    <name type="scientific">Paracerasibacillus soli</name>
    <dbReference type="NCBI Taxonomy" id="480284"/>
    <lineage>
        <taxon>Bacteria</taxon>
        <taxon>Bacillati</taxon>
        <taxon>Bacillota</taxon>
        <taxon>Bacilli</taxon>
        <taxon>Bacillales</taxon>
        <taxon>Bacillaceae</taxon>
        <taxon>Paracerasibacillus</taxon>
    </lineage>
</organism>
<dbReference type="EMBL" id="JAWDIQ010000002">
    <property type="protein sequence ID" value="MDY0409589.1"/>
    <property type="molecule type" value="Genomic_DNA"/>
</dbReference>
<keyword evidence="1" id="KW-0472">Membrane</keyword>
<sequence length="448" mass="50402">MKLADVPSLRFRKIAFLNHSFGYMIVSTDRTMSAEATSVFLTYDGGENWQVTNQADTVTLISDGAFLDEQVGFLSFSRINPEEPELYVTQDSGETWTFATFHIPETYDKVFTTAEVPQKDYNHLTVLVNQGPNGDYKGGQVKGAFISNDNGETWEFAKEVEQMKQSNRLTIVGWVLLLVAIGCLCFQIGYLFLHHIYHVELIDNRLFYIVNILCVLCLTLAFQFLLHLSKMWKIIGVVIVSLFITVNAALLISDNDKIKNITSISPNYKNILSIKMTKNVGLAMYYRSYYGIFARPKEILPKQMTDEFKVAWLANDVAAVTYTAPDQSIHQYIGTYGDRGGGTSYYYVGAEIHGTWIGNQIQVISHTDGITIIDNGNTDSFDWDHINQYGTLAVVLTNPDGSAAWTIALNENFHVDQANQPIQKGQISLYKATMADNEPITLDFKNDD</sequence>
<keyword evidence="1" id="KW-1133">Transmembrane helix</keyword>
<name>A0ABU5CUU6_9BACI</name>
<evidence type="ECO:0000313" key="3">
    <source>
        <dbReference type="Proteomes" id="UP001275315"/>
    </source>
</evidence>
<dbReference type="RefSeq" id="WP_320380383.1">
    <property type="nucleotide sequence ID" value="NZ_JAWDIQ010000002.1"/>
</dbReference>